<reference evidence="1 2" key="1">
    <citation type="submission" date="2021-06" db="EMBL/GenBank/DDBJ databases">
        <authorList>
            <person name="Palmer J.M."/>
        </authorList>
    </citation>
    <scope>NUCLEOTIDE SEQUENCE [LARGE SCALE GENOMIC DNA]</scope>
    <source>
        <strain evidence="1 2">MEX-2019</strain>
        <tissue evidence="1">Muscle</tissue>
    </source>
</reference>
<sequence length="118" mass="13222">MTLSPFLPVWKALTDLSVNHTLPFFTTYSIRIHDAALPTTGHTDTDDANLLPQYKTLSSSGGGGIKGPRIVEFTCEWLNRRHKGWKRNVSDGITLPNDFKELHGVEETKWVVGEKDSL</sequence>
<comment type="caution">
    <text evidence="1">The sequence shown here is derived from an EMBL/GenBank/DDBJ whole genome shotgun (WGS) entry which is preliminary data.</text>
</comment>
<evidence type="ECO:0000313" key="1">
    <source>
        <dbReference type="EMBL" id="KAK5600836.1"/>
    </source>
</evidence>
<dbReference type="Proteomes" id="UP001311232">
    <property type="component" value="Unassembled WGS sequence"/>
</dbReference>
<keyword evidence="2" id="KW-1185">Reference proteome</keyword>
<evidence type="ECO:0000313" key="2">
    <source>
        <dbReference type="Proteomes" id="UP001311232"/>
    </source>
</evidence>
<accession>A0AAV9QTL4</accession>
<protein>
    <submittedName>
        <fullName evidence="1">Uncharacterized protein</fullName>
    </submittedName>
</protein>
<gene>
    <name evidence="1" type="ORF">CRENBAI_008887</name>
</gene>
<organism evidence="1 2">
    <name type="scientific">Crenichthys baileyi</name>
    <name type="common">White River springfish</name>
    <dbReference type="NCBI Taxonomy" id="28760"/>
    <lineage>
        <taxon>Eukaryota</taxon>
        <taxon>Metazoa</taxon>
        <taxon>Chordata</taxon>
        <taxon>Craniata</taxon>
        <taxon>Vertebrata</taxon>
        <taxon>Euteleostomi</taxon>
        <taxon>Actinopterygii</taxon>
        <taxon>Neopterygii</taxon>
        <taxon>Teleostei</taxon>
        <taxon>Neoteleostei</taxon>
        <taxon>Acanthomorphata</taxon>
        <taxon>Ovalentaria</taxon>
        <taxon>Atherinomorphae</taxon>
        <taxon>Cyprinodontiformes</taxon>
        <taxon>Goodeidae</taxon>
        <taxon>Crenichthys</taxon>
    </lineage>
</organism>
<name>A0AAV9QTL4_9TELE</name>
<dbReference type="EMBL" id="JAHHUM010002771">
    <property type="protein sequence ID" value="KAK5600836.1"/>
    <property type="molecule type" value="Genomic_DNA"/>
</dbReference>
<proteinExistence type="predicted"/>
<dbReference type="AlphaFoldDB" id="A0AAV9QTL4"/>